<evidence type="ECO:0000256" key="1">
    <source>
        <dbReference type="SAM" id="Coils"/>
    </source>
</evidence>
<sequence length="644" mass="71053">MAPYTPNRPLPEPPTQATLAEARRELTTKQQSVQALSDRIRAAEEELARTVAIAKGGIHELEKERDELQEQVAHTLAYVAPIRRLPHELLRYIFLLNFEEYPCCAWVLSAVCVLWRRQVLSMPTMWSKIRLVTTQSTSADTIRLWLERSGSTVPLDIEILLRSHPSSSSEPSPRRRVSPPAHTVSDWGWIPPPMPAATPGGMGGVTTAYIMAPPTNIALFPPPPPPPALGPAVQHTHGAANTASHAHDDLWGMPPLVPAAVSASSERERASSHQRNKKNMHWGHIAFFYLVEQMHRWRRFVFRFEKQFTSVTALRAIEGDAPLLEEFEVSAAEPAFYGDWKWLPSAPSNMVVDIGNLQTLTLNNVPFKWSSPMLRNLRSMSIRTLPTMHPALDRVMFMITSNPQLESLSLHFSSPNPPVLPLTPTVLRELKSLTLGGHYLLSSLADALVLPSLESLILDIDAREPIEDTVSALLARSNNPPLSRLSLSYTLCSGSSSFYYGGGAGVATWHFLSELDHLRTLQIGGAPFEPLLTALGASDDDAQVPAQVQAQAEHWVCPNLTTLALRGCHAHTDGVHKLVQMVEARNPDLHGPYNANTAAAGLGLGPARLRHLELHDCAMLGPDVLKWLKSRIEEVVCTEPTFEG</sequence>
<dbReference type="SUPFAM" id="SSF52047">
    <property type="entry name" value="RNI-like"/>
    <property type="match status" value="1"/>
</dbReference>
<dbReference type="Proteomes" id="UP000814176">
    <property type="component" value="Unassembled WGS sequence"/>
</dbReference>
<keyword evidence="1" id="KW-0175">Coiled coil</keyword>
<evidence type="ECO:0000313" key="3">
    <source>
        <dbReference type="Proteomes" id="UP000814176"/>
    </source>
</evidence>
<accession>A0ABQ8KCL6</accession>
<dbReference type="RefSeq" id="XP_047777669.1">
    <property type="nucleotide sequence ID" value="XM_047924081.1"/>
</dbReference>
<dbReference type="EMBL" id="JADCUA010000013">
    <property type="protein sequence ID" value="KAH9835236.1"/>
    <property type="molecule type" value="Genomic_DNA"/>
</dbReference>
<feature type="coiled-coil region" evidence="1">
    <location>
        <begin position="19"/>
        <end position="78"/>
    </location>
</feature>
<comment type="caution">
    <text evidence="2">The sequence shown here is derived from an EMBL/GenBank/DDBJ whole genome shotgun (WGS) entry which is preliminary data.</text>
</comment>
<name>A0ABQ8KCL6_9APHY</name>
<keyword evidence="3" id="KW-1185">Reference proteome</keyword>
<protein>
    <recommendedName>
        <fullName evidence="4">F-box domain-containing protein</fullName>
    </recommendedName>
</protein>
<evidence type="ECO:0008006" key="4">
    <source>
        <dbReference type="Google" id="ProtNLM"/>
    </source>
</evidence>
<proteinExistence type="predicted"/>
<reference evidence="2 3" key="1">
    <citation type="journal article" date="2021" name="Environ. Microbiol.">
        <title>Gene family expansions and transcriptome signatures uncover fungal adaptations to wood decay.</title>
        <authorList>
            <person name="Hage H."/>
            <person name="Miyauchi S."/>
            <person name="Viragh M."/>
            <person name="Drula E."/>
            <person name="Min B."/>
            <person name="Chaduli D."/>
            <person name="Navarro D."/>
            <person name="Favel A."/>
            <person name="Norest M."/>
            <person name="Lesage-Meessen L."/>
            <person name="Balint B."/>
            <person name="Merenyi Z."/>
            <person name="de Eugenio L."/>
            <person name="Morin E."/>
            <person name="Martinez A.T."/>
            <person name="Baldrian P."/>
            <person name="Stursova M."/>
            <person name="Martinez M.J."/>
            <person name="Novotny C."/>
            <person name="Magnuson J.K."/>
            <person name="Spatafora J.W."/>
            <person name="Maurice S."/>
            <person name="Pangilinan J."/>
            <person name="Andreopoulos W."/>
            <person name="LaButti K."/>
            <person name="Hundley H."/>
            <person name="Na H."/>
            <person name="Kuo A."/>
            <person name="Barry K."/>
            <person name="Lipzen A."/>
            <person name="Henrissat B."/>
            <person name="Riley R."/>
            <person name="Ahrendt S."/>
            <person name="Nagy L.G."/>
            <person name="Grigoriev I.V."/>
            <person name="Martin F."/>
            <person name="Rosso M.N."/>
        </authorList>
    </citation>
    <scope>NUCLEOTIDE SEQUENCE [LARGE SCALE GENOMIC DNA]</scope>
    <source>
        <strain evidence="2 3">CIRM-BRFM 1785</strain>
    </source>
</reference>
<evidence type="ECO:0000313" key="2">
    <source>
        <dbReference type="EMBL" id="KAH9835236.1"/>
    </source>
</evidence>
<dbReference type="GeneID" id="72004813"/>
<gene>
    <name evidence="2" type="ORF">C8Q71DRAFT_764765</name>
</gene>
<dbReference type="Gene3D" id="3.80.10.10">
    <property type="entry name" value="Ribonuclease Inhibitor"/>
    <property type="match status" value="1"/>
</dbReference>
<organism evidence="2 3">
    <name type="scientific">Rhodofomes roseus</name>
    <dbReference type="NCBI Taxonomy" id="34475"/>
    <lineage>
        <taxon>Eukaryota</taxon>
        <taxon>Fungi</taxon>
        <taxon>Dikarya</taxon>
        <taxon>Basidiomycota</taxon>
        <taxon>Agaricomycotina</taxon>
        <taxon>Agaricomycetes</taxon>
        <taxon>Polyporales</taxon>
        <taxon>Rhodofomes</taxon>
    </lineage>
</organism>
<dbReference type="InterPro" id="IPR032675">
    <property type="entry name" value="LRR_dom_sf"/>
</dbReference>